<keyword evidence="3" id="KW-0328">Glycosyltransferase</keyword>
<dbReference type="Pfam" id="PF00201">
    <property type="entry name" value="UDPGT"/>
    <property type="match status" value="1"/>
</dbReference>
<protein>
    <recommendedName>
        <fullName evidence="4">Glycosyltransferase</fullName>
        <ecNumber evidence="4">2.4.1.-</ecNumber>
    </recommendedName>
</protein>
<dbReference type="AlphaFoldDB" id="A0A7N0ZWZ1"/>
<dbReference type="PROSITE" id="PS00375">
    <property type="entry name" value="UDPGT"/>
    <property type="match status" value="1"/>
</dbReference>
<keyword evidence="2 3" id="KW-0808">Transferase</keyword>
<dbReference type="Proteomes" id="UP000594263">
    <property type="component" value="Unplaced"/>
</dbReference>
<evidence type="ECO:0000313" key="6">
    <source>
        <dbReference type="Proteomes" id="UP000594263"/>
    </source>
</evidence>
<dbReference type="InterPro" id="IPR035595">
    <property type="entry name" value="UDP_glycos_trans_CS"/>
</dbReference>
<proteinExistence type="inferred from homology"/>
<dbReference type="PANTHER" id="PTHR11926">
    <property type="entry name" value="GLUCOSYL/GLUCURONOSYL TRANSFERASES"/>
    <property type="match status" value="1"/>
</dbReference>
<keyword evidence="6" id="KW-1185">Reference proteome</keyword>
<sequence>MARHHFVLLSFPAQGHINPNLQLSKRLLRVGVRVTFLTSAYARLRVKPLEGLTFAEYDDGYDGDFKKGAEARDQMVARMRRCSSEALRRIVSSAAEEGCPVTCIAYSLLLPWAAAVARDLRLPSALIWIQAATMFDIYYYYYHGFDGVIHELESESELGSASESDDDEKHASAATVGLPGIPLRFTKRDLPSGLFPKKGQVAGHDVFHEHMAELDAGTSPVRVLVNTFDALESEALKSVSKLKLTAVGPLIPSALLDGRDPSDTHFGGDLFQTNDSCVEWLDSKAHASVIYVSFGSISFLPKLQMEEIGRGLLDMGKPFLWVIRDYQNKTEKKAVGGGDDQLIISCMDELERLGLVVPWCSQLQVLSHPAISCFFTHCGWNSVIESLVCSVPMVGFPQLFDQSTNAKLVEDYWKIGARVNPNGDGFVERGEIKRCLELVMGDTEMRQNAKKWQKLSVEAVKEGWSSDKNLQDFVYEVAES</sequence>
<evidence type="ECO:0000256" key="1">
    <source>
        <dbReference type="ARBA" id="ARBA00009995"/>
    </source>
</evidence>
<dbReference type="OMA" id="AYFHYFR"/>
<dbReference type="EnsemblPlants" id="Kaladp0044s0038.1.v1.1">
    <property type="protein sequence ID" value="Kaladp0044s0038.1.v1.1.CDS.1"/>
    <property type="gene ID" value="Kaladp0044s0038.v1.1"/>
</dbReference>
<reference evidence="5" key="1">
    <citation type="submission" date="2021-01" db="UniProtKB">
        <authorList>
            <consortium name="EnsemblPlants"/>
        </authorList>
    </citation>
    <scope>IDENTIFICATION</scope>
</reference>
<dbReference type="GO" id="GO:0080043">
    <property type="term" value="F:quercetin 3-O-glucosyltransferase activity"/>
    <property type="evidence" value="ECO:0007669"/>
    <property type="project" value="TreeGrafter"/>
</dbReference>
<dbReference type="GO" id="GO:0080044">
    <property type="term" value="F:quercetin 7-O-glucosyltransferase activity"/>
    <property type="evidence" value="ECO:0007669"/>
    <property type="project" value="TreeGrafter"/>
</dbReference>
<dbReference type="CDD" id="cd03784">
    <property type="entry name" value="GT1_Gtf-like"/>
    <property type="match status" value="1"/>
</dbReference>
<evidence type="ECO:0000256" key="2">
    <source>
        <dbReference type="ARBA" id="ARBA00022679"/>
    </source>
</evidence>
<name>A0A7N0ZWZ1_KALFE</name>
<dbReference type="Gramene" id="Kaladp0044s0038.1.v1.1">
    <property type="protein sequence ID" value="Kaladp0044s0038.1.v1.1.CDS.1"/>
    <property type="gene ID" value="Kaladp0044s0038.v1.1"/>
</dbReference>
<evidence type="ECO:0000256" key="4">
    <source>
        <dbReference type="RuleBase" id="RU362057"/>
    </source>
</evidence>
<dbReference type="SUPFAM" id="SSF53756">
    <property type="entry name" value="UDP-Glycosyltransferase/glycogen phosphorylase"/>
    <property type="match status" value="1"/>
</dbReference>
<evidence type="ECO:0000256" key="3">
    <source>
        <dbReference type="RuleBase" id="RU003718"/>
    </source>
</evidence>
<accession>A0A7N0ZWZ1</accession>
<comment type="similarity">
    <text evidence="1 3">Belongs to the UDP-glycosyltransferase family.</text>
</comment>
<evidence type="ECO:0000313" key="5">
    <source>
        <dbReference type="EnsemblPlants" id="Kaladp0044s0038.1.v1.1.CDS.1"/>
    </source>
</evidence>
<dbReference type="PANTHER" id="PTHR11926:SF1542">
    <property type="entry name" value="GLYCOSYLTRANSFERASE"/>
    <property type="match status" value="1"/>
</dbReference>
<dbReference type="Gene3D" id="3.40.50.2000">
    <property type="entry name" value="Glycogen Phosphorylase B"/>
    <property type="match status" value="2"/>
</dbReference>
<dbReference type="FunFam" id="3.40.50.2000:FF:000019">
    <property type="entry name" value="Glycosyltransferase"/>
    <property type="match status" value="1"/>
</dbReference>
<organism evidence="5 6">
    <name type="scientific">Kalanchoe fedtschenkoi</name>
    <name type="common">Lavender scallops</name>
    <name type="synonym">South American air plant</name>
    <dbReference type="NCBI Taxonomy" id="63787"/>
    <lineage>
        <taxon>Eukaryota</taxon>
        <taxon>Viridiplantae</taxon>
        <taxon>Streptophyta</taxon>
        <taxon>Embryophyta</taxon>
        <taxon>Tracheophyta</taxon>
        <taxon>Spermatophyta</taxon>
        <taxon>Magnoliopsida</taxon>
        <taxon>eudicotyledons</taxon>
        <taxon>Gunneridae</taxon>
        <taxon>Pentapetalae</taxon>
        <taxon>Saxifragales</taxon>
        <taxon>Crassulaceae</taxon>
        <taxon>Kalanchoe</taxon>
    </lineage>
</organism>
<dbReference type="InterPro" id="IPR002213">
    <property type="entry name" value="UDP_glucos_trans"/>
</dbReference>
<dbReference type="EC" id="2.4.1.-" evidence="4"/>